<accession>W2C289</accession>
<organism evidence="1 2">
    <name type="scientific">Tannerella sp. oral taxon BU063 isolate Cell 2</name>
    <dbReference type="NCBI Taxonomy" id="1411148"/>
    <lineage>
        <taxon>Bacteria</taxon>
        <taxon>Pseudomonadati</taxon>
        <taxon>Bacteroidota</taxon>
        <taxon>Bacteroidia</taxon>
        <taxon>Bacteroidales</taxon>
        <taxon>Tannerellaceae</taxon>
        <taxon>Tannerella</taxon>
    </lineage>
</organism>
<gene>
    <name evidence="1" type="ORF">N425_11275</name>
</gene>
<dbReference type="AlphaFoldDB" id="W2C289"/>
<dbReference type="InterPro" id="IPR036782">
    <property type="entry name" value="NE0471-like_N"/>
</dbReference>
<evidence type="ECO:0000313" key="1">
    <source>
        <dbReference type="EMBL" id="ETK01153.1"/>
    </source>
</evidence>
<dbReference type="Proteomes" id="UP000018837">
    <property type="component" value="Unassembled WGS sequence"/>
</dbReference>
<dbReference type="SUPFAM" id="SSF143880">
    <property type="entry name" value="NE0471 N-terminal domain-like"/>
    <property type="match status" value="1"/>
</dbReference>
<dbReference type="EMBL" id="AYUF01000490">
    <property type="protein sequence ID" value="ETK01153.1"/>
    <property type="molecule type" value="Genomic_DNA"/>
</dbReference>
<dbReference type="Gene3D" id="3.30.2020.10">
    <property type="entry name" value="NE0471-like N-terminal domain"/>
    <property type="match status" value="1"/>
</dbReference>
<dbReference type="Pfam" id="PF10387">
    <property type="entry name" value="DUF2442"/>
    <property type="match status" value="1"/>
</dbReference>
<dbReference type="PATRIC" id="fig|1411148.3.peg.1840"/>
<protein>
    <recommendedName>
        <fullName evidence="3">DUF2442 domain-containing protein</fullName>
    </recommendedName>
</protein>
<evidence type="ECO:0000313" key="2">
    <source>
        <dbReference type="Proteomes" id="UP000018837"/>
    </source>
</evidence>
<comment type="caution">
    <text evidence="1">The sequence shown here is derived from an EMBL/GenBank/DDBJ whole genome shotgun (WGS) entry which is preliminary data.</text>
</comment>
<reference evidence="1 2" key="1">
    <citation type="submission" date="2013-11" db="EMBL/GenBank/DDBJ databases">
        <title>Single cell genomics of uncultured Tannerella BU063 (oral taxon 286).</title>
        <authorList>
            <person name="Beall C.J."/>
            <person name="Campbell A.G."/>
            <person name="Griffen A.L."/>
            <person name="Podar M."/>
            <person name="Leys E.J."/>
        </authorList>
    </citation>
    <scope>NUCLEOTIDE SEQUENCE [LARGE SCALE GENOMIC DNA]</scope>
    <source>
        <strain evidence="1">Cell 2</strain>
    </source>
</reference>
<evidence type="ECO:0008006" key="3">
    <source>
        <dbReference type="Google" id="ProtNLM"/>
    </source>
</evidence>
<dbReference type="InterPro" id="IPR018841">
    <property type="entry name" value="DUF2442"/>
</dbReference>
<sequence length="82" mass="9656">MNAMMFTEVIRAEYAGGYRVRLWFNDETVKTVDLEQSLKGSVFEPLKDVERFKRFQVRYATIEWENGADLAPEYLFELPAVE</sequence>
<proteinExistence type="predicted"/>
<name>W2C289_9BACT</name>